<accession>A0ABP8SMN2</accession>
<name>A0ABP8SMN2_9ACTN</name>
<dbReference type="Pfam" id="PF14078">
    <property type="entry name" value="DUF4259"/>
    <property type="match status" value="1"/>
</dbReference>
<keyword evidence="2" id="KW-1185">Reference proteome</keyword>
<dbReference type="EMBL" id="BAABGU010000018">
    <property type="protein sequence ID" value="GAA4572137.1"/>
    <property type="molecule type" value="Genomic_DNA"/>
</dbReference>
<sequence>MGASGTGPFENDGALDLCDELRDLDGKAARDLLRSTLATVAGFDEDDYLEKDQAEAAVAAAAIVAARRVGDDATLRRCDLHVTVPDDLDDLVEVAVAALLRVVGQESELSNLWADTVYDGVWRARVQANVDALQGTSGATG</sequence>
<reference evidence="2" key="1">
    <citation type="journal article" date="2019" name="Int. J. Syst. Evol. Microbiol.">
        <title>The Global Catalogue of Microorganisms (GCM) 10K type strain sequencing project: providing services to taxonomists for standard genome sequencing and annotation.</title>
        <authorList>
            <consortium name="The Broad Institute Genomics Platform"/>
            <consortium name="The Broad Institute Genome Sequencing Center for Infectious Disease"/>
            <person name="Wu L."/>
            <person name="Ma J."/>
        </authorList>
    </citation>
    <scope>NUCLEOTIDE SEQUENCE [LARGE SCALE GENOMIC DNA]</scope>
    <source>
        <strain evidence="2">JCM 3175</strain>
    </source>
</reference>
<evidence type="ECO:0000313" key="1">
    <source>
        <dbReference type="EMBL" id="GAA4572137.1"/>
    </source>
</evidence>
<comment type="caution">
    <text evidence="1">The sequence shown here is derived from an EMBL/GenBank/DDBJ whole genome shotgun (WGS) entry which is preliminary data.</text>
</comment>
<dbReference type="RefSeq" id="WP_346120734.1">
    <property type="nucleotide sequence ID" value="NZ_BAABGU010000018.1"/>
</dbReference>
<dbReference type="Proteomes" id="UP001500307">
    <property type="component" value="Unassembled WGS sequence"/>
</dbReference>
<evidence type="ECO:0000313" key="2">
    <source>
        <dbReference type="Proteomes" id="UP001500307"/>
    </source>
</evidence>
<organism evidence="1 2">
    <name type="scientific">Micromonospora coerulea</name>
    <dbReference type="NCBI Taxonomy" id="47856"/>
    <lineage>
        <taxon>Bacteria</taxon>
        <taxon>Bacillati</taxon>
        <taxon>Actinomycetota</taxon>
        <taxon>Actinomycetes</taxon>
        <taxon>Micromonosporales</taxon>
        <taxon>Micromonosporaceae</taxon>
        <taxon>Micromonospora</taxon>
    </lineage>
</organism>
<gene>
    <name evidence="1" type="ORF">GCM10023176_34410</name>
</gene>
<protein>
    <recommendedName>
        <fullName evidence="3">DUF4259 domain-containing protein</fullName>
    </recommendedName>
</protein>
<evidence type="ECO:0008006" key="3">
    <source>
        <dbReference type="Google" id="ProtNLM"/>
    </source>
</evidence>
<dbReference type="InterPro" id="IPR025355">
    <property type="entry name" value="DUF4259"/>
</dbReference>
<proteinExistence type="predicted"/>